<dbReference type="Gene3D" id="1.20.120.350">
    <property type="entry name" value="Voltage-gated potassium channels. Chain C"/>
    <property type="match status" value="1"/>
</dbReference>
<dbReference type="AlphaFoldDB" id="A0A9P7PVL5"/>
<feature type="domain" description="Ion transport" evidence="15">
    <location>
        <begin position="166"/>
        <end position="266"/>
    </location>
</feature>
<dbReference type="Pfam" id="PF00520">
    <property type="entry name" value="Ion_trans"/>
    <property type="match status" value="1"/>
</dbReference>
<dbReference type="GO" id="GO:0030171">
    <property type="term" value="F:voltage-gated proton channel activity"/>
    <property type="evidence" value="ECO:0007669"/>
    <property type="project" value="InterPro"/>
</dbReference>
<keyword evidence="8 13" id="KW-0175">Coiled coil</keyword>
<reference evidence="16 17" key="1">
    <citation type="journal article" date="2020" name="bioRxiv">
        <title>Whole genome comparisons of ergot fungi reveals the divergence and evolution of species within the genus Claviceps are the result of varying mechanisms driving genome evolution and host range expansion.</title>
        <authorList>
            <person name="Wyka S.A."/>
            <person name="Mondo S.J."/>
            <person name="Liu M."/>
            <person name="Dettman J."/>
            <person name="Nalam V."/>
            <person name="Broders K.D."/>
        </authorList>
    </citation>
    <scope>NUCLEOTIDE SEQUENCE [LARGE SCALE GENOMIC DNA]</scope>
    <source>
        <strain evidence="16 17">LM576</strain>
    </source>
</reference>
<feature type="transmembrane region" description="Helical" evidence="14">
    <location>
        <begin position="196"/>
        <end position="218"/>
    </location>
</feature>
<evidence type="ECO:0000256" key="5">
    <source>
        <dbReference type="ARBA" id="ARBA00022692"/>
    </source>
</evidence>
<evidence type="ECO:0000256" key="12">
    <source>
        <dbReference type="ARBA" id="ARBA00031989"/>
    </source>
</evidence>
<evidence type="ECO:0000256" key="6">
    <source>
        <dbReference type="ARBA" id="ARBA00022882"/>
    </source>
</evidence>
<dbReference type="InterPro" id="IPR005821">
    <property type="entry name" value="Ion_trans_dom"/>
</dbReference>
<dbReference type="GO" id="GO:0034702">
    <property type="term" value="C:monoatomic ion channel complex"/>
    <property type="evidence" value="ECO:0007669"/>
    <property type="project" value="UniProtKB-KW"/>
</dbReference>
<evidence type="ECO:0000256" key="9">
    <source>
        <dbReference type="ARBA" id="ARBA00023065"/>
    </source>
</evidence>
<dbReference type="PANTHER" id="PTHR46480">
    <property type="entry name" value="F20B24.22"/>
    <property type="match status" value="1"/>
</dbReference>
<keyword evidence="4" id="KW-1003">Cell membrane</keyword>
<evidence type="ECO:0000256" key="8">
    <source>
        <dbReference type="ARBA" id="ARBA00023054"/>
    </source>
</evidence>
<evidence type="ECO:0000259" key="15">
    <source>
        <dbReference type="Pfam" id="PF00520"/>
    </source>
</evidence>
<organism evidence="16 17">
    <name type="scientific">Claviceps humidiphila</name>
    <dbReference type="NCBI Taxonomy" id="1294629"/>
    <lineage>
        <taxon>Eukaryota</taxon>
        <taxon>Fungi</taxon>
        <taxon>Dikarya</taxon>
        <taxon>Ascomycota</taxon>
        <taxon>Pezizomycotina</taxon>
        <taxon>Sordariomycetes</taxon>
        <taxon>Hypocreomycetidae</taxon>
        <taxon>Hypocreales</taxon>
        <taxon>Clavicipitaceae</taxon>
        <taxon>Claviceps</taxon>
    </lineage>
</organism>
<keyword evidence="6" id="KW-0851">Voltage-gated channel</keyword>
<keyword evidence="17" id="KW-1185">Reference proteome</keyword>
<evidence type="ECO:0000256" key="7">
    <source>
        <dbReference type="ARBA" id="ARBA00022989"/>
    </source>
</evidence>
<proteinExistence type="predicted"/>
<keyword evidence="7 14" id="KW-1133">Transmembrane helix</keyword>
<accession>A0A9P7PVL5</accession>
<sequence>MSGSTDEFFWFDDSKPRCTRIHSETPSVSEPGGGLMGPEFIHHDNFLGDEPDDLQLQLLMRVGHWNKEGGLALASTDAKAKCMSGDSSGLIRSNYLKLCSMMSDAATAPLLPPLPEPELISSLEPGPSRRLLHAFQHVRRSGRVLLSSRRKHFLVMSIVALDVMALLANIFVQLIACEMHQNDEEWVKNLSEWLENLGLIFSTLFLVELATCLFSFGISYLASCFHLFDALVIVLSFVIDIASRGLTETIGSLVVVLRLWRLARISEEVVMGATERLELMEQQLTELEHENAALKRQLDIEEMD</sequence>
<keyword evidence="11" id="KW-0407">Ion channel</keyword>
<dbReference type="InterPro" id="IPR027359">
    <property type="entry name" value="Volt_channel_dom_sf"/>
</dbReference>
<dbReference type="Proteomes" id="UP000732380">
    <property type="component" value="Unassembled WGS sequence"/>
</dbReference>
<evidence type="ECO:0000313" key="16">
    <source>
        <dbReference type="EMBL" id="KAG6108057.1"/>
    </source>
</evidence>
<protein>
    <recommendedName>
        <fullName evidence="2">Voltage-gated hydrogen channel 1</fullName>
    </recommendedName>
    <alternativeName>
        <fullName evidence="12">Hydrogen voltage-gated channel 1</fullName>
    </alternativeName>
</protein>
<evidence type="ECO:0000313" key="17">
    <source>
        <dbReference type="Proteomes" id="UP000732380"/>
    </source>
</evidence>
<evidence type="ECO:0000256" key="11">
    <source>
        <dbReference type="ARBA" id="ARBA00023303"/>
    </source>
</evidence>
<keyword evidence="9" id="KW-0406">Ion transport</keyword>
<evidence type="ECO:0000256" key="3">
    <source>
        <dbReference type="ARBA" id="ARBA00022448"/>
    </source>
</evidence>
<feature type="coiled-coil region" evidence="13">
    <location>
        <begin position="270"/>
        <end position="304"/>
    </location>
</feature>
<dbReference type="GO" id="GO:0005886">
    <property type="term" value="C:plasma membrane"/>
    <property type="evidence" value="ECO:0007669"/>
    <property type="project" value="UniProtKB-SubCell"/>
</dbReference>
<evidence type="ECO:0000256" key="1">
    <source>
        <dbReference type="ARBA" id="ARBA00004651"/>
    </source>
</evidence>
<evidence type="ECO:0000256" key="4">
    <source>
        <dbReference type="ARBA" id="ARBA00022475"/>
    </source>
</evidence>
<dbReference type="InterPro" id="IPR031846">
    <property type="entry name" value="Hvcn1"/>
</dbReference>
<keyword evidence="3" id="KW-0813">Transport</keyword>
<name>A0A9P7PVL5_9HYPO</name>
<gene>
    <name evidence="16" type="ORF">E4U13_006630</name>
</gene>
<comment type="caution">
    <text evidence="16">The sequence shown here is derived from an EMBL/GenBank/DDBJ whole genome shotgun (WGS) entry which is preliminary data.</text>
</comment>
<evidence type="ECO:0000256" key="14">
    <source>
        <dbReference type="SAM" id="Phobius"/>
    </source>
</evidence>
<comment type="subcellular location">
    <subcellularLocation>
        <location evidence="1">Cell membrane</location>
        <topology evidence="1">Multi-pass membrane protein</topology>
    </subcellularLocation>
</comment>
<feature type="transmembrane region" description="Helical" evidence="14">
    <location>
        <begin position="153"/>
        <end position="176"/>
    </location>
</feature>
<evidence type="ECO:0000256" key="13">
    <source>
        <dbReference type="SAM" id="Coils"/>
    </source>
</evidence>
<evidence type="ECO:0000256" key="10">
    <source>
        <dbReference type="ARBA" id="ARBA00023136"/>
    </source>
</evidence>
<keyword evidence="10 14" id="KW-0472">Membrane</keyword>
<keyword evidence="5 14" id="KW-0812">Transmembrane</keyword>
<dbReference type="PANTHER" id="PTHR46480:SF1">
    <property type="entry name" value="VOLTAGE-GATED HYDROGEN CHANNEL 1"/>
    <property type="match status" value="1"/>
</dbReference>
<dbReference type="EMBL" id="SRQM01000593">
    <property type="protein sequence ID" value="KAG6108057.1"/>
    <property type="molecule type" value="Genomic_DNA"/>
</dbReference>
<evidence type="ECO:0000256" key="2">
    <source>
        <dbReference type="ARBA" id="ARBA00015897"/>
    </source>
</evidence>